<keyword evidence="5 8" id="KW-0808">Transferase</keyword>
<dbReference type="Gene3D" id="3.40.50.150">
    <property type="entry name" value="Vaccinia Virus protein VP39"/>
    <property type="match status" value="1"/>
</dbReference>
<evidence type="ECO:0000256" key="2">
    <source>
        <dbReference type="ARBA" id="ARBA00006301"/>
    </source>
</evidence>
<keyword evidence="6 8" id="KW-0949">S-adenosyl-L-methionine</keyword>
<dbReference type="InterPro" id="IPR007823">
    <property type="entry name" value="RRP8"/>
</dbReference>
<dbReference type="InterPro" id="IPR029063">
    <property type="entry name" value="SAM-dependent_MTases_sf"/>
</dbReference>
<sequence length="356" mass="39508">MLSTRRRGTRAGVQSASPSPVPHKPKSKKPSQQWTIALAADSDDDEEGSPPPPASSSSSSAAPAPSANPPQHLTSLQQSMSQKLSGSRFRMLNEDLYTMSSSDSFERFQQNPALFEEYHRGFREQAKTWASTEAQFGGKKKNKKNKPPNSNEGNAANTQNNPVEWIKARILSRYSSSAKNPKSPPVAVADFGCGDCTVHKSLPNPGFKVHSLDLVCPPPPHPLSGVIRACNIARMPFLPTESLDVGIYSLALMGTDVFGILKEGSRVLKVGGRLYISEVRSRFQDTKDKEKRDLMPRFLALLQALGFEIVDRDCKSNNKFFVLMELKKVDRYKKELRESAVEGEGEWLLPCIYKRR</sequence>
<dbReference type="SUPFAM" id="SSF53335">
    <property type="entry name" value="S-adenosyl-L-methionine-dependent methyltransferases"/>
    <property type="match status" value="1"/>
</dbReference>
<comment type="similarity">
    <text evidence="2 8">Belongs to the methyltransferase superfamily. RRP8 family.</text>
</comment>
<dbReference type="Gene3D" id="1.10.10.2150">
    <property type="entry name" value="Ribosomal RNA-processing protein 8, N-terminal domain"/>
    <property type="match status" value="1"/>
</dbReference>
<dbReference type="EC" id="2.1.1.-" evidence="8"/>
<evidence type="ECO:0000256" key="8">
    <source>
        <dbReference type="RuleBase" id="RU365074"/>
    </source>
</evidence>
<dbReference type="InterPro" id="IPR042036">
    <property type="entry name" value="RRP8_N"/>
</dbReference>
<organism evidence="10 11">
    <name type="scientific">Tetraparma gracilis</name>
    <dbReference type="NCBI Taxonomy" id="2962635"/>
    <lineage>
        <taxon>Eukaryota</taxon>
        <taxon>Sar</taxon>
        <taxon>Stramenopiles</taxon>
        <taxon>Ochrophyta</taxon>
        <taxon>Bolidophyceae</taxon>
        <taxon>Parmales</taxon>
        <taxon>Triparmaceae</taxon>
        <taxon>Tetraparma</taxon>
    </lineage>
</organism>
<reference evidence="10 11" key="1">
    <citation type="journal article" date="2023" name="Commun. Biol.">
        <title>Genome analysis of Parmales, the sister group of diatoms, reveals the evolutionary specialization of diatoms from phago-mixotrophs to photoautotrophs.</title>
        <authorList>
            <person name="Ban H."/>
            <person name="Sato S."/>
            <person name="Yoshikawa S."/>
            <person name="Yamada K."/>
            <person name="Nakamura Y."/>
            <person name="Ichinomiya M."/>
            <person name="Sato N."/>
            <person name="Blanc-Mathieu R."/>
            <person name="Endo H."/>
            <person name="Kuwata A."/>
            <person name="Ogata H."/>
        </authorList>
    </citation>
    <scope>NUCLEOTIDE SEQUENCE [LARGE SCALE GENOMIC DNA]</scope>
</reference>
<protein>
    <recommendedName>
        <fullName evidence="8">Ribosomal RNA-processing protein 8</fullName>
        <ecNumber evidence="8">2.1.1.-</ecNumber>
    </recommendedName>
</protein>
<evidence type="ECO:0000256" key="4">
    <source>
        <dbReference type="ARBA" id="ARBA00022603"/>
    </source>
</evidence>
<evidence type="ECO:0000256" key="6">
    <source>
        <dbReference type="ARBA" id="ARBA00022691"/>
    </source>
</evidence>
<comment type="function">
    <text evidence="8">Probable methyltransferase required to silence rDNA.</text>
</comment>
<name>A0ABQ6MNS4_9STRA</name>
<evidence type="ECO:0000256" key="9">
    <source>
        <dbReference type="SAM" id="MobiDB-lite"/>
    </source>
</evidence>
<dbReference type="Pfam" id="PF05148">
    <property type="entry name" value="Methyltransf_8"/>
    <property type="match status" value="2"/>
</dbReference>
<evidence type="ECO:0000256" key="3">
    <source>
        <dbReference type="ARBA" id="ARBA00022552"/>
    </source>
</evidence>
<dbReference type="PANTHER" id="PTHR12787">
    <property type="entry name" value="RIBOSOMAL RNA-PROCESSING PROTEIN 8"/>
    <property type="match status" value="1"/>
</dbReference>
<dbReference type="Proteomes" id="UP001165060">
    <property type="component" value="Unassembled WGS sequence"/>
</dbReference>
<keyword evidence="7 8" id="KW-0539">Nucleus</keyword>
<dbReference type="PANTHER" id="PTHR12787:SF0">
    <property type="entry name" value="RIBOSOMAL RNA-PROCESSING PROTEIN 8"/>
    <property type="match status" value="1"/>
</dbReference>
<feature type="compositionally biased region" description="Low complexity" evidence="9">
    <location>
        <begin position="55"/>
        <end position="65"/>
    </location>
</feature>
<evidence type="ECO:0000256" key="7">
    <source>
        <dbReference type="ARBA" id="ARBA00023242"/>
    </source>
</evidence>
<feature type="compositionally biased region" description="Polar residues" evidence="9">
    <location>
        <begin position="150"/>
        <end position="161"/>
    </location>
</feature>
<feature type="region of interest" description="Disordered" evidence="9">
    <location>
        <begin position="1"/>
        <end position="85"/>
    </location>
</feature>
<comment type="subcellular location">
    <subcellularLocation>
        <location evidence="1 8">Nucleus</location>
        <location evidence="1 8">Nucleolus</location>
    </subcellularLocation>
</comment>
<gene>
    <name evidence="10" type="ORF">TeGR_g6636</name>
</gene>
<feature type="compositionally biased region" description="Polar residues" evidence="9">
    <location>
        <begin position="71"/>
        <end position="85"/>
    </location>
</feature>
<proteinExistence type="inferred from homology"/>
<evidence type="ECO:0000256" key="5">
    <source>
        <dbReference type="ARBA" id="ARBA00022679"/>
    </source>
</evidence>
<keyword evidence="3 8" id="KW-0698">rRNA processing</keyword>
<comment type="caution">
    <text evidence="10">The sequence shown here is derived from an EMBL/GenBank/DDBJ whole genome shotgun (WGS) entry which is preliminary data.</text>
</comment>
<dbReference type="EMBL" id="BRYB01000390">
    <property type="protein sequence ID" value="GMI29179.1"/>
    <property type="molecule type" value="Genomic_DNA"/>
</dbReference>
<evidence type="ECO:0000313" key="10">
    <source>
        <dbReference type="EMBL" id="GMI29179.1"/>
    </source>
</evidence>
<keyword evidence="4 8" id="KW-0489">Methyltransferase</keyword>
<feature type="region of interest" description="Disordered" evidence="9">
    <location>
        <begin position="130"/>
        <end position="161"/>
    </location>
</feature>
<evidence type="ECO:0000313" key="11">
    <source>
        <dbReference type="Proteomes" id="UP001165060"/>
    </source>
</evidence>
<accession>A0ABQ6MNS4</accession>
<keyword evidence="11" id="KW-1185">Reference proteome</keyword>
<evidence type="ECO:0000256" key="1">
    <source>
        <dbReference type="ARBA" id="ARBA00004604"/>
    </source>
</evidence>